<feature type="coiled-coil region" evidence="1">
    <location>
        <begin position="57"/>
        <end position="94"/>
    </location>
</feature>
<sequence>METMKKFTKHAPEQIVAKLEKATKLANEGKTNAEICRDIGVSEATLARWRRDYGQINRKEAKELKRLQDENAQLKALLGQAELEKEALRELAEKKF</sequence>
<organism evidence="2 3">
    <name type="scientific">Corynebacterium propinquum</name>
    <dbReference type="NCBI Taxonomy" id="43769"/>
    <lineage>
        <taxon>Bacteria</taxon>
        <taxon>Bacillati</taxon>
        <taxon>Actinomycetota</taxon>
        <taxon>Actinomycetes</taxon>
        <taxon>Mycobacteriales</taxon>
        <taxon>Corynebacteriaceae</taxon>
        <taxon>Corynebacterium</taxon>
    </lineage>
</organism>
<protein>
    <submittedName>
        <fullName evidence="2">Transposase</fullName>
    </submittedName>
</protein>
<evidence type="ECO:0000256" key="1">
    <source>
        <dbReference type="SAM" id="Coils"/>
    </source>
</evidence>
<dbReference type="EMBL" id="JASNVK010000012">
    <property type="protein sequence ID" value="MDK4301092.1"/>
    <property type="molecule type" value="Genomic_DNA"/>
</dbReference>
<dbReference type="Pfam" id="PF01527">
    <property type="entry name" value="HTH_Tnp_1"/>
    <property type="match status" value="1"/>
</dbReference>
<dbReference type="InterPro" id="IPR052546">
    <property type="entry name" value="Transposase_8_domain"/>
</dbReference>
<dbReference type="GeneID" id="64187745"/>
<dbReference type="InterPro" id="IPR002514">
    <property type="entry name" value="Transposase_8"/>
</dbReference>
<dbReference type="InterPro" id="IPR009057">
    <property type="entry name" value="Homeodomain-like_sf"/>
</dbReference>
<dbReference type="PANTHER" id="PTHR33609:SF1">
    <property type="entry name" value="TRANSPOSASE"/>
    <property type="match status" value="1"/>
</dbReference>
<name>A0ABT7G4J7_9CORY</name>
<keyword evidence="1" id="KW-0175">Coiled coil</keyword>
<dbReference type="RefSeq" id="WP_018120343.1">
    <property type="nucleotide sequence ID" value="NZ_CBCRTU010000002.1"/>
</dbReference>
<gene>
    <name evidence="2" type="ORF">QPX45_07560</name>
</gene>
<accession>A0ABT7G4J7</accession>
<evidence type="ECO:0000313" key="2">
    <source>
        <dbReference type="EMBL" id="MDK4301092.1"/>
    </source>
</evidence>
<dbReference type="Proteomes" id="UP001243856">
    <property type="component" value="Unassembled WGS sequence"/>
</dbReference>
<dbReference type="PANTHER" id="PTHR33609">
    <property type="entry name" value="LOW CALCIUM RESPONSE LOCUS PROTEIN S"/>
    <property type="match status" value="1"/>
</dbReference>
<dbReference type="Gene3D" id="1.10.10.60">
    <property type="entry name" value="Homeodomain-like"/>
    <property type="match status" value="1"/>
</dbReference>
<reference evidence="2 3" key="1">
    <citation type="submission" date="2023-05" db="EMBL/GenBank/DDBJ databases">
        <title>Metabolic capabilities are highly conserved among human nasal-associated Corynebacterium species in pangenomic analyses.</title>
        <authorList>
            <person name="Tran T.H."/>
            <person name="Roberts A.Q."/>
            <person name="Escapa I.F."/>
            <person name="Gao W."/>
            <person name="Conlan S."/>
            <person name="Kong H."/>
            <person name="Segre J.A."/>
            <person name="Kelly M.S."/>
            <person name="Lemon K.P."/>
        </authorList>
    </citation>
    <scope>NUCLEOTIDE SEQUENCE [LARGE SCALE GENOMIC DNA]</scope>
    <source>
        <strain evidence="2 3">KPL2811</strain>
    </source>
</reference>
<dbReference type="SUPFAM" id="SSF46689">
    <property type="entry name" value="Homeodomain-like"/>
    <property type="match status" value="1"/>
</dbReference>
<proteinExistence type="predicted"/>
<comment type="caution">
    <text evidence="2">The sequence shown here is derived from an EMBL/GenBank/DDBJ whole genome shotgun (WGS) entry which is preliminary data.</text>
</comment>
<evidence type="ECO:0000313" key="3">
    <source>
        <dbReference type="Proteomes" id="UP001243856"/>
    </source>
</evidence>
<keyword evidence="3" id="KW-1185">Reference proteome</keyword>